<dbReference type="EMBL" id="LT553604">
    <property type="protein sequence ID" value="SAM01889.1"/>
    <property type="molecule type" value="Genomic_DNA"/>
</dbReference>
<sequence length="143" mass="15671">MWPLIDLVSDVVGKLACTFKVGETLLESIASLPMPLPAYSADGSVSVKGSRLEILLFEASGPFKTRDRPRHTYDHIKGAYGCYSMINAILSKYPHADQDAMDDLSALFLHTSAKGKLLFITLYTTKIGPALFILACQMLKLGF</sequence>
<protein>
    <submittedName>
        <fullName evidence="1">Uncharacterized protein</fullName>
    </submittedName>
</protein>
<gene>
    <name evidence="1" type="primary">ABSGL_07639.1 scaffold 8929</name>
</gene>
<name>A0A163M6Y1_ABSGL</name>
<organism evidence="1">
    <name type="scientific">Absidia glauca</name>
    <name type="common">Pin mould</name>
    <dbReference type="NCBI Taxonomy" id="4829"/>
    <lineage>
        <taxon>Eukaryota</taxon>
        <taxon>Fungi</taxon>
        <taxon>Fungi incertae sedis</taxon>
        <taxon>Mucoromycota</taxon>
        <taxon>Mucoromycotina</taxon>
        <taxon>Mucoromycetes</taxon>
        <taxon>Mucorales</taxon>
        <taxon>Cunninghamellaceae</taxon>
        <taxon>Absidia</taxon>
    </lineage>
</organism>
<accession>A0A163M6Y1</accession>
<dbReference type="OrthoDB" id="2271449at2759"/>
<dbReference type="InParanoid" id="A0A163M6Y1"/>
<reference evidence="1" key="1">
    <citation type="submission" date="2016-04" db="EMBL/GenBank/DDBJ databases">
        <authorList>
            <person name="Evans L.H."/>
            <person name="Alamgir A."/>
            <person name="Owens N."/>
            <person name="Weber N.D."/>
            <person name="Virtaneva K."/>
            <person name="Barbian K."/>
            <person name="Babar A."/>
            <person name="Rosenke K."/>
        </authorList>
    </citation>
    <scope>NUCLEOTIDE SEQUENCE [LARGE SCALE GENOMIC DNA]</scope>
    <source>
        <strain evidence="1">CBS 101.48</strain>
    </source>
</reference>
<evidence type="ECO:0000313" key="1">
    <source>
        <dbReference type="EMBL" id="SAM01889.1"/>
    </source>
</evidence>
<keyword evidence="2" id="KW-1185">Reference proteome</keyword>
<dbReference type="AlphaFoldDB" id="A0A163M6Y1"/>
<evidence type="ECO:0000313" key="2">
    <source>
        <dbReference type="Proteomes" id="UP000078561"/>
    </source>
</evidence>
<proteinExistence type="predicted"/>
<dbReference type="Proteomes" id="UP000078561">
    <property type="component" value="Unassembled WGS sequence"/>
</dbReference>